<dbReference type="AlphaFoldDB" id="A0AAU8JQM5"/>
<organism evidence="2">
    <name type="scientific">Kitasatospora camelliae</name>
    <dbReference type="NCBI Taxonomy" id="3156397"/>
    <lineage>
        <taxon>Bacteria</taxon>
        <taxon>Bacillati</taxon>
        <taxon>Actinomycetota</taxon>
        <taxon>Actinomycetes</taxon>
        <taxon>Kitasatosporales</taxon>
        <taxon>Streptomycetaceae</taxon>
        <taxon>Kitasatospora</taxon>
    </lineage>
</organism>
<reference evidence="2" key="1">
    <citation type="submission" date="2024-06" db="EMBL/GenBank/DDBJ databases">
        <title>The genome sequences of Kitasatospora sp. strain HUAS MG31.</title>
        <authorList>
            <person name="Mo P."/>
        </authorList>
    </citation>
    <scope>NUCLEOTIDE SEQUENCE</scope>
    <source>
        <strain evidence="2">HUAS MG31</strain>
    </source>
</reference>
<feature type="region of interest" description="Disordered" evidence="1">
    <location>
        <begin position="193"/>
        <end position="222"/>
    </location>
</feature>
<evidence type="ECO:0000313" key="2">
    <source>
        <dbReference type="EMBL" id="XCM78125.1"/>
    </source>
</evidence>
<dbReference type="CDD" id="cd00161">
    <property type="entry name" value="beta-trefoil_Ricin-like"/>
    <property type="match status" value="1"/>
</dbReference>
<protein>
    <recommendedName>
        <fullName evidence="3">Ricin-type beta-trefoil lectin protein</fullName>
    </recommendedName>
</protein>
<dbReference type="RefSeq" id="WP_354637868.1">
    <property type="nucleotide sequence ID" value="NZ_CP159872.1"/>
</dbReference>
<dbReference type="EMBL" id="CP159872">
    <property type="protein sequence ID" value="XCM78125.1"/>
    <property type="molecule type" value="Genomic_DNA"/>
</dbReference>
<evidence type="ECO:0000256" key="1">
    <source>
        <dbReference type="SAM" id="MobiDB-lite"/>
    </source>
</evidence>
<gene>
    <name evidence="2" type="ORF">ABWK59_03825</name>
</gene>
<dbReference type="KEGG" id="kcm:ABWK59_03825"/>
<proteinExistence type="predicted"/>
<evidence type="ECO:0008006" key="3">
    <source>
        <dbReference type="Google" id="ProtNLM"/>
    </source>
</evidence>
<name>A0AAU8JQM5_9ACTN</name>
<sequence>MSYRPARSAVKTTLAVAAVPVLLLAGATGRYVVDLAPAAPPEGPVPRPQVGLTVLAAEYSGMLMQAFGAAPSTAADGAAVGAMPASGRDSQEWLVRVSASGELVVQSLLASTDGGGPLLLTTDPDDSVYLQHDRLPDVPAGHPAQLWTFDDSPGGWERLGRFAERFRIRAHLGGCLLDHGYGERLTVGRCDDPRSWWTAQSPRGSKDRSGRPSQAPRPPQVV</sequence>
<accession>A0AAU8JQM5</accession>